<keyword evidence="2" id="KW-1185">Reference proteome</keyword>
<protein>
    <submittedName>
        <fullName evidence="1">Uncharacterized protein</fullName>
    </submittedName>
</protein>
<dbReference type="STRING" id="98765.A0A2R6NMR7"/>
<dbReference type="Proteomes" id="UP000186601">
    <property type="component" value="Unassembled WGS sequence"/>
</dbReference>
<organism evidence="1 2">
    <name type="scientific">Hermanssonia centrifuga</name>
    <dbReference type="NCBI Taxonomy" id="98765"/>
    <lineage>
        <taxon>Eukaryota</taxon>
        <taxon>Fungi</taxon>
        <taxon>Dikarya</taxon>
        <taxon>Basidiomycota</taxon>
        <taxon>Agaricomycotina</taxon>
        <taxon>Agaricomycetes</taxon>
        <taxon>Polyporales</taxon>
        <taxon>Meruliaceae</taxon>
        <taxon>Hermanssonia</taxon>
    </lineage>
</organism>
<sequence length="101" mass="11301">MIRLSTCSGRPGPCPACPPFICLEQAFPCLRLTTPSLLSIVGARKMVDWTSPTEITGEADVFGKLIFSLFGLYVWEIFQTSDFDWSIITGKRKFVWPLIAL</sequence>
<reference evidence="1 2" key="1">
    <citation type="submission" date="2018-02" db="EMBL/GenBank/DDBJ databases">
        <title>Genome sequence of the basidiomycete white-rot fungus Phlebia centrifuga.</title>
        <authorList>
            <person name="Granchi Z."/>
            <person name="Peng M."/>
            <person name="de Vries R.P."/>
            <person name="Hilden K."/>
            <person name="Makela M.R."/>
            <person name="Grigoriev I."/>
            <person name="Riley R."/>
        </authorList>
    </citation>
    <scope>NUCLEOTIDE SEQUENCE [LARGE SCALE GENOMIC DNA]</scope>
    <source>
        <strain evidence="1 2">FBCC195</strain>
    </source>
</reference>
<accession>A0A2R6NMR7</accession>
<comment type="caution">
    <text evidence="1">The sequence shown here is derived from an EMBL/GenBank/DDBJ whole genome shotgun (WGS) entry which is preliminary data.</text>
</comment>
<evidence type="ECO:0000313" key="1">
    <source>
        <dbReference type="EMBL" id="PSR73661.1"/>
    </source>
</evidence>
<dbReference type="AlphaFoldDB" id="A0A2R6NMR7"/>
<gene>
    <name evidence="1" type="ORF">PHLCEN_2v10580</name>
</gene>
<proteinExistence type="predicted"/>
<name>A0A2R6NMR7_9APHY</name>
<evidence type="ECO:0000313" key="2">
    <source>
        <dbReference type="Proteomes" id="UP000186601"/>
    </source>
</evidence>
<dbReference type="OrthoDB" id="3197626at2759"/>
<dbReference type="EMBL" id="MLYV02001069">
    <property type="protein sequence ID" value="PSR73661.1"/>
    <property type="molecule type" value="Genomic_DNA"/>
</dbReference>